<comment type="caution">
    <text evidence="1">The sequence shown here is derived from an EMBL/GenBank/DDBJ whole genome shotgun (WGS) entry which is preliminary data.</text>
</comment>
<gene>
    <name evidence="1" type="ORF">KUF71_011636</name>
</gene>
<reference evidence="1" key="1">
    <citation type="submission" date="2021-07" db="EMBL/GenBank/DDBJ databases">
        <authorList>
            <person name="Catto M.A."/>
            <person name="Jacobson A."/>
            <person name="Kennedy G."/>
            <person name="Labadie P."/>
            <person name="Hunt B.G."/>
            <person name="Srinivasan R."/>
        </authorList>
    </citation>
    <scope>NUCLEOTIDE SEQUENCE</scope>
    <source>
        <strain evidence="1">PL_HMW_Pooled</strain>
        <tissue evidence="1">Head</tissue>
    </source>
</reference>
<dbReference type="EMBL" id="JAHWGI010001434">
    <property type="protein sequence ID" value="KAK3932308.1"/>
    <property type="molecule type" value="Genomic_DNA"/>
</dbReference>
<keyword evidence="2" id="KW-1185">Reference proteome</keyword>
<dbReference type="AlphaFoldDB" id="A0AAE1I3E7"/>
<accession>A0AAE1I3E7</accession>
<evidence type="ECO:0000313" key="2">
    <source>
        <dbReference type="Proteomes" id="UP001219518"/>
    </source>
</evidence>
<reference evidence="1" key="2">
    <citation type="journal article" date="2023" name="BMC Genomics">
        <title>Pest status, molecular evolution, and epigenetic factors derived from the genome assembly of Frankliniella fusca, a thysanopteran phytovirus vector.</title>
        <authorList>
            <person name="Catto M.A."/>
            <person name="Labadie P.E."/>
            <person name="Jacobson A.L."/>
            <person name="Kennedy G.G."/>
            <person name="Srinivasan R."/>
            <person name="Hunt B.G."/>
        </authorList>
    </citation>
    <scope>NUCLEOTIDE SEQUENCE</scope>
    <source>
        <strain evidence="1">PL_HMW_Pooled</strain>
    </source>
</reference>
<dbReference type="Proteomes" id="UP001219518">
    <property type="component" value="Unassembled WGS sequence"/>
</dbReference>
<name>A0AAE1I3E7_9NEOP</name>
<organism evidence="1 2">
    <name type="scientific">Frankliniella fusca</name>
    <dbReference type="NCBI Taxonomy" id="407009"/>
    <lineage>
        <taxon>Eukaryota</taxon>
        <taxon>Metazoa</taxon>
        <taxon>Ecdysozoa</taxon>
        <taxon>Arthropoda</taxon>
        <taxon>Hexapoda</taxon>
        <taxon>Insecta</taxon>
        <taxon>Pterygota</taxon>
        <taxon>Neoptera</taxon>
        <taxon>Paraneoptera</taxon>
        <taxon>Thysanoptera</taxon>
        <taxon>Terebrantia</taxon>
        <taxon>Thripoidea</taxon>
        <taxon>Thripidae</taxon>
        <taxon>Frankliniella</taxon>
    </lineage>
</organism>
<sequence length="260" mass="29129">MFVPNLSQLVPNPPQFIPNLIPSQTCSACPQNPSFASWIRPEPVLCILNSSRACPVCPGSVQNLSFVSWIRPEPVLCVLDSSRTRPMRPGFVENLSFVFRARPEPVLCVLDSSTTRSLSPELVQSLSSVSWIRPEPVLCVLNPSKNKPRSQALRRESEGADTPRQAHFTLCVIAESASIGGRSLLCTLQFSVRNGEFVCDALMKRKRGDEFLRQLYNQSDEKAVPWWVNPYRVNSTQVISTLDERASWDASPYRGSFDEM</sequence>
<proteinExistence type="predicted"/>
<evidence type="ECO:0000313" key="1">
    <source>
        <dbReference type="EMBL" id="KAK3932308.1"/>
    </source>
</evidence>
<protein>
    <submittedName>
        <fullName evidence="1">Wilms tumor protein 1-interacting protein</fullName>
    </submittedName>
</protein>